<evidence type="ECO:0000256" key="7">
    <source>
        <dbReference type="ARBA" id="ARBA00023065"/>
    </source>
</evidence>
<feature type="transmembrane region" description="Helical" evidence="8">
    <location>
        <begin position="67"/>
        <end position="87"/>
    </location>
</feature>
<evidence type="ECO:0000313" key="9">
    <source>
        <dbReference type="EMBL" id="MBC2768400.1"/>
    </source>
</evidence>
<evidence type="ECO:0000256" key="3">
    <source>
        <dbReference type="ARBA" id="ARBA00022475"/>
    </source>
</evidence>
<evidence type="ECO:0000256" key="2">
    <source>
        <dbReference type="ARBA" id="ARBA00022448"/>
    </source>
</evidence>
<feature type="transmembrane region" description="Helical" evidence="8">
    <location>
        <begin position="290"/>
        <end position="308"/>
    </location>
</feature>
<accession>A0A842HM36</accession>
<feature type="transmembrane region" description="Helical" evidence="8">
    <location>
        <begin position="99"/>
        <end position="121"/>
    </location>
</feature>
<reference evidence="9 10" key="1">
    <citation type="submission" date="2020-08" db="EMBL/GenBank/DDBJ databases">
        <title>Paraeoetvoesia sp. YC-7-48 draft genome sequence.</title>
        <authorList>
            <person name="Yao L."/>
        </authorList>
    </citation>
    <scope>NUCLEOTIDE SEQUENCE [LARGE SCALE GENOMIC DNA]</scope>
    <source>
        <strain evidence="10">YC-7-48</strain>
    </source>
</reference>
<feature type="transmembrane region" description="Helical" evidence="8">
    <location>
        <begin position="28"/>
        <end position="47"/>
    </location>
</feature>
<keyword evidence="8" id="KW-0472">Membrane</keyword>
<dbReference type="GO" id="GO:0055070">
    <property type="term" value="P:copper ion homeostasis"/>
    <property type="evidence" value="ECO:0007669"/>
    <property type="project" value="TreeGrafter"/>
</dbReference>
<feature type="transmembrane region" description="Helical" evidence="8">
    <location>
        <begin position="209"/>
        <end position="232"/>
    </location>
</feature>
<comment type="caution">
    <text evidence="9">The sequence shown here is derived from an EMBL/GenBank/DDBJ whole genome shotgun (WGS) entry which is preliminary data.</text>
</comment>
<keyword evidence="3" id="KW-1003">Cell membrane</keyword>
<dbReference type="PANTHER" id="PTHR43520:SF5">
    <property type="entry name" value="CATION-TRANSPORTING P-TYPE ATPASE-RELATED"/>
    <property type="match status" value="1"/>
</dbReference>
<comment type="subcellular location">
    <subcellularLocation>
        <location evidence="1">Cell membrane</location>
        <topology evidence="1">Multi-pass membrane protein</topology>
    </subcellularLocation>
</comment>
<evidence type="ECO:0000256" key="1">
    <source>
        <dbReference type="ARBA" id="ARBA00004651"/>
    </source>
</evidence>
<name>A0A842HM36_9BURK</name>
<evidence type="ECO:0000256" key="6">
    <source>
        <dbReference type="ARBA" id="ARBA00022967"/>
    </source>
</evidence>
<dbReference type="PANTHER" id="PTHR43520">
    <property type="entry name" value="ATP7, ISOFORM B"/>
    <property type="match status" value="1"/>
</dbReference>
<organism evidence="9 10">
    <name type="scientific">Pusillimonas minor</name>
    <dbReference type="NCBI Taxonomy" id="2697024"/>
    <lineage>
        <taxon>Bacteria</taxon>
        <taxon>Pseudomonadati</taxon>
        <taxon>Pseudomonadota</taxon>
        <taxon>Betaproteobacteria</taxon>
        <taxon>Burkholderiales</taxon>
        <taxon>Alcaligenaceae</taxon>
        <taxon>Pusillimonas</taxon>
    </lineage>
</organism>
<feature type="transmembrane region" description="Helical" evidence="8">
    <location>
        <begin position="181"/>
        <end position="203"/>
    </location>
</feature>
<keyword evidence="6" id="KW-1278">Translocase</keyword>
<dbReference type="RefSeq" id="WP_185778250.1">
    <property type="nucleotide sequence ID" value="NZ_JACJUU010000001.1"/>
</dbReference>
<dbReference type="GO" id="GO:0005886">
    <property type="term" value="C:plasma membrane"/>
    <property type="evidence" value="ECO:0007669"/>
    <property type="project" value="UniProtKB-SubCell"/>
</dbReference>
<evidence type="ECO:0000313" key="10">
    <source>
        <dbReference type="Proteomes" id="UP000545386"/>
    </source>
</evidence>
<dbReference type="Proteomes" id="UP000545386">
    <property type="component" value="Unassembled WGS sequence"/>
</dbReference>
<dbReference type="GO" id="GO:0005507">
    <property type="term" value="F:copper ion binding"/>
    <property type="evidence" value="ECO:0007669"/>
    <property type="project" value="TreeGrafter"/>
</dbReference>
<keyword evidence="8" id="KW-0812">Transmembrane</keyword>
<dbReference type="AlphaFoldDB" id="A0A842HM36"/>
<keyword evidence="10" id="KW-1185">Reference proteome</keyword>
<keyword evidence="8" id="KW-1133">Transmembrane helix</keyword>
<evidence type="ECO:0000256" key="4">
    <source>
        <dbReference type="ARBA" id="ARBA00022553"/>
    </source>
</evidence>
<dbReference type="EMBL" id="JACJUU010000001">
    <property type="protein sequence ID" value="MBC2768400.1"/>
    <property type="molecule type" value="Genomic_DNA"/>
</dbReference>
<gene>
    <name evidence="9" type="ORF">GTU67_00540</name>
</gene>
<sequence>MSPWTLFAPPKNLSDADRNDRRHMLARLGLAWLGMMQVMMFAFPGYVRHRPMSPEDLSFLDEAIVLLNWLSLVLTVPVVLYCAWPVWRGAFARLRQASVSMDVPVALGILAAFIPSTYATWVNQGEVYFESVTMFVAFLLTARYLEFCARQAAGPAGKQSGPVHRHIESARALMSAGADRVALWFTIAQLALAFAAGAFWLSYAPEHAVAVTVALLVISCPCALAMSVPTAVSAAHAVALERPDLTQTELDALVLSTRRTANQSLYGSMAWHLLLTPLAAMGYVQPWLAAITMLVSSLAVAANAWRLYRRMSVPPSLRLSAAVQV</sequence>
<evidence type="ECO:0000256" key="5">
    <source>
        <dbReference type="ARBA" id="ARBA00022842"/>
    </source>
</evidence>
<protein>
    <recommendedName>
        <fullName evidence="11">Heavy metal translocating P-type ATPase</fullName>
    </recommendedName>
</protein>
<keyword evidence="7" id="KW-0406">Ion transport</keyword>
<dbReference type="GO" id="GO:0043682">
    <property type="term" value="F:P-type divalent copper transporter activity"/>
    <property type="evidence" value="ECO:0007669"/>
    <property type="project" value="TreeGrafter"/>
</dbReference>
<proteinExistence type="predicted"/>
<keyword evidence="4" id="KW-0597">Phosphoprotein</keyword>
<keyword evidence="2" id="KW-0813">Transport</keyword>
<keyword evidence="5" id="KW-0460">Magnesium</keyword>
<evidence type="ECO:0000256" key="8">
    <source>
        <dbReference type="SAM" id="Phobius"/>
    </source>
</evidence>
<evidence type="ECO:0008006" key="11">
    <source>
        <dbReference type="Google" id="ProtNLM"/>
    </source>
</evidence>